<name>A0A0C4YJ60_9BURK</name>
<dbReference type="EMBL" id="CP010537">
    <property type="protein sequence ID" value="AJG21914.1"/>
    <property type="molecule type" value="Genomic_DNA"/>
</dbReference>
<protein>
    <recommendedName>
        <fullName evidence="1">Gamma-glutamylcyclotransferase AIG2-like domain-containing protein</fullName>
    </recommendedName>
</protein>
<dbReference type="SUPFAM" id="SSF110857">
    <property type="entry name" value="Gamma-glutamyl cyclotransferase-like"/>
    <property type="match status" value="1"/>
</dbReference>
<dbReference type="OrthoDB" id="9798388at2"/>
<sequence length="118" mass="12600">MMVDAKDTAVLLFSYGTLQDKAVQIANFGRELAGRDDAIPGYSQSMVAIDDPAVVATSGKTHHPIVQPSPDPNDAVAGMVFEITAQELAAADAYEVSDYKRIAVTLKSGVQAWVYVRA</sequence>
<dbReference type="KEGG" id="cbw:RR42_s0318"/>
<evidence type="ECO:0000259" key="1">
    <source>
        <dbReference type="Pfam" id="PF06094"/>
    </source>
</evidence>
<dbReference type="Proteomes" id="UP000031843">
    <property type="component" value="Chromosome secondary"/>
</dbReference>
<reference evidence="2 3" key="1">
    <citation type="journal article" date="2015" name="Genome Announc.">
        <title>Complete Genome Sequence of Cupriavidus basilensis 4G11, Isolated from the Oak Ridge Field Research Center Site.</title>
        <authorList>
            <person name="Ray J."/>
            <person name="Waters R.J."/>
            <person name="Skerker J.M."/>
            <person name="Kuehl J.V."/>
            <person name="Price M.N."/>
            <person name="Huang J."/>
            <person name="Chakraborty R."/>
            <person name="Arkin A.P."/>
            <person name="Deutschbauer A."/>
        </authorList>
    </citation>
    <scope>NUCLEOTIDE SEQUENCE [LARGE SCALE GENOMIC DNA]</scope>
    <source>
        <strain evidence="2">4G11</strain>
    </source>
</reference>
<dbReference type="InterPro" id="IPR009288">
    <property type="entry name" value="AIG2-like_dom"/>
</dbReference>
<dbReference type="InterPro" id="IPR013024">
    <property type="entry name" value="GGCT-like"/>
</dbReference>
<evidence type="ECO:0000313" key="3">
    <source>
        <dbReference type="Proteomes" id="UP000031843"/>
    </source>
</evidence>
<evidence type="ECO:0000313" key="2">
    <source>
        <dbReference type="EMBL" id="AJG21914.1"/>
    </source>
</evidence>
<dbReference type="AlphaFoldDB" id="A0A0C4YJ60"/>
<feature type="domain" description="Gamma-glutamylcyclotransferase AIG2-like" evidence="1">
    <location>
        <begin position="12"/>
        <end position="117"/>
    </location>
</feature>
<gene>
    <name evidence="2" type="ORF">RR42_s0318</name>
</gene>
<dbReference type="Pfam" id="PF06094">
    <property type="entry name" value="GGACT"/>
    <property type="match status" value="1"/>
</dbReference>
<keyword evidence="3" id="KW-1185">Reference proteome</keyword>
<dbReference type="STRING" id="68895.RR42_s0318"/>
<accession>A0A0C4YJ60</accession>
<organism evidence="2 3">
    <name type="scientific">Cupriavidus basilensis</name>
    <dbReference type="NCBI Taxonomy" id="68895"/>
    <lineage>
        <taxon>Bacteria</taxon>
        <taxon>Pseudomonadati</taxon>
        <taxon>Pseudomonadota</taxon>
        <taxon>Betaproteobacteria</taxon>
        <taxon>Burkholderiales</taxon>
        <taxon>Burkholderiaceae</taxon>
        <taxon>Cupriavidus</taxon>
    </lineage>
</organism>
<dbReference type="InterPro" id="IPR036568">
    <property type="entry name" value="GGCT-like_sf"/>
</dbReference>
<dbReference type="Gene3D" id="3.10.490.10">
    <property type="entry name" value="Gamma-glutamyl cyclotransferase-like"/>
    <property type="match status" value="1"/>
</dbReference>
<proteinExistence type="predicted"/>
<dbReference type="RefSeq" id="WP_144409919.1">
    <property type="nucleotide sequence ID" value="NZ_CP010537.1"/>
</dbReference>
<dbReference type="CDD" id="cd06661">
    <property type="entry name" value="GGCT_like"/>
    <property type="match status" value="1"/>
</dbReference>